<dbReference type="Gene3D" id="2.20.100.10">
    <property type="entry name" value="Thrombospondin type-1 (TSP1) repeat"/>
    <property type="match status" value="1"/>
</dbReference>
<reference evidence="9" key="1">
    <citation type="journal article" date="2017" name="Cell">
        <title>Insights into land plant evolution garnered from the Marchantia polymorpha genome.</title>
        <authorList>
            <person name="Bowman J.L."/>
            <person name="Kohchi T."/>
            <person name="Yamato K.T."/>
            <person name="Jenkins J."/>
            <person name="Shu S."/>
            <person name="Ishizaki K."/>
            <person name="Yamaoka S."/>
            <person name="Nishihama R."/>
            <person name="Nakamura Y."/>
            <person name="Berger F."/>
            <person name="Adam C."/>
            <person name="Aki S.S."/>
            <person name="Althoff F."/>
            <person name="Araki T."/>
            <person name="Arteaga-Vazquez M.A."/>
            <person name="Balasubrmanian S."/>
            <person name="Barry K."/>
            <person name="Bauer D."/>
            <person name="Boehm C.R."/>
            <person name="Briginshaw L."/>
            <person name="Caballero-Perez J."/>
            <person name="Catarino B."/>
            <person name="Chen F."/>
            <person name="Chiyoda S."/>
            <person name="Chovatia M."/>
            <person name="Davies K.M."/>
            <person name="Delmans M."/>
            <person name="Demura T."/>
            <person name="Dierschke T."/>
            <person name="Dolan L."/>
            <person name="Dorantes-Acosta A.E."/>
            <person name="Eklund D.M."/>
            <person name="Florent S.N."/>
            <person name="Flores-Sandoval E."/>
            <person name="Fujiyama A."/>
            <person name="Fukuzawa H."/>
            <person name="Galik B."/>
            <person name="Grimanelli D."/>
            <person name="Grimwood J."/>
            <person name="Grossniklaus U."/>
            <person name="Hamada T."/>
            <person name="Haseloff J."/>
            <person name="Hetherington A.J."/>
            <person name="Higo A."/>
            <person name="Hirakawa Y."/>
            <person name="Hundley H.N."/>
            <person name="Ikeda Y."/>
            <person name="Inoue K."/>
            <person name="Inoue S.I."/>
            <person name="Ishida S."/>
            <person name="Jia Q."/>
            <person name="Kakita M."/>
            <person name="Kanazawa T."/>
            <person name="Kawai Y."/>
            <person name="Kawashima T."/>
            <person name="Kennedy M."/>
            <person name="Kinose K."/>
            <person name="Kinoshita T."/>
            <person name="Kohara Y."/>
            <person name="Koide E."/>
            <person name="Komatsu K."/>
            <person name="Kopischke S."/>
            <person name="Kubo M."/>
            <person name="Kyozuka J."/>
            <person name="Lagercrantz U."/>
            <person name="Lin S.S."/>
            <person name="Lindquist E."/>
            <person name="Lipzen A.M."/>
            <person name="Lu C.W."/>
            <person name="De Luna E."/>
            <person name="Martienssen R.A."/>
            <person name="Minamino N."/>
            <person name="Mizutani M."/>
            <person name="Mizutani M."/>
            <person name="Mochizuki N."/>
            <person name="Monte I."/>
            <person name="Mosher R."/>
            <person name="Nagasaki H."/>
            <person name="Nakagami H."/>
            <person name="Naramoto S."/>
            <person name="Nishitani K."/>
            <person name="Ohtani M."/>
            <person name="Okamoto T."/>
            <person name="Okumura M."/>
            <person name="Phillips J."/>
            <person name="Pollak B."/>
            <person name="Reinders A."/>
            <person name="Rovekamp M."/>
            <person name="Sano R."/>
            <person name="Sawa S."/>
            <person name="Schmid M.W."/>
            <person name="Shirakawa M."/>
            <person name="Solano R."/>
            <person name="Spunde A."/>
            <person name="Suetsugu N."/>
            <person name="Sugano S."/>
            <person name="Sugiyama A."/>
            <person name="Sun R."/>
            <person name="Suzuki Y."/>
            <person name="Takenaka M."/>
            <person name="Takezawa D."/>
            <person name="Tomogane H."/>
            <person name="Tsuzuki M."/>
            <person name="Ueda T."/>
            <person name="Umeda M."/>
            <person name="Ward J.M."/>
            <person name="Watanabe Y."/>
            <person name="Yazaki K."/>
            <person name="Yokoyama R."/>
            <person name="Yoshitake Y."/>
            <person name="Yotsui I."/>
            <person name="Zachgo S."/>
            <person name="Schmutz J."/>
        </authorList>
    </citation>
    <scope>NUCLEOTIDE SEQUENCE [LARGE SCALE GENOMIC DNA]</scope>
    <source>
        <strain evidence="9">Tak-1</strain>
    </source>
</reference>
<keyword evidence="2" id="KW-0964">Secreted</keyword>
<organism evidence="8 9">
    <name type="scientific">Marchantia polymorpha</name>
    <name type="common">Common liverwort</name>
    <name type="synonym">Marchantia aquatica</name>
    <dbReference type="NCBI Taxonomy" id="3197"/>
    <lineage>
        <taxon>Eukaryota</taxon>
        <taxon>Viridiplantae</taxon>
        <taxon>Streptophyta</taxon>
        <taxon>Embryophyta</taxon>
        <taxon>Marchantiophyta</taxon>
        <taxon>Marchantiopsida</taxon>
        <taxon>Marchantiidae</taxon>
        <taxon>Marchantiales</taxon>
        <taxon>Marchantiaceae</taxon>
        <taxon>Marchantia</taxon>
    </lineage>
</organism>
<accession>A0A2R6XFX7</accession>
<gene>
    <name evidence="8" type="ORF">MARPO_0016s0073</name>
</gene>
<feature type="compositionally biased region" description="Basic and acidic residues" evidence="5">
    <location>
        <begin position="222"/>
        <end position="234"/>
    </location>
</feature>
<keyword evidence="3 7" id="KW-0732">Signal</keyword>
<dbReference type="EMBL" id="KZ772688">
    <property type="protein sequence ID" value="PTQ45010.1"/>
    <property type="molecule type" value="Genomic_DNA"/>
</dbReference>
<evidence type="ECO:0000256" key="4">
    <source>
        <dbReference type="ARBA" id="ARBA00022737"/>
    </source>
</evidence>
<evidence type="ECO:0000256" key="5">
    <source>
        <dbReference type="SAM" id="MobiDB-lite"/>
    </source>
</evidence>
<dbReference type="SMART" id="SM00209">
    <property type="entry name" value="TSP1"/>
    <property type="match status" value="1"/>
</dbReference>
<feature type="compositionally biased region" description="Basic residues" evidence="5">
    <location>
        <begin position="212"/>
        <end position="221"/>
    </location>
</feature>
<keyword evidence="6" id="KW-0472">Membrane</keyword>
<evidence type="ECO:0000256" key="3">
    <source>
        <dbReference type="ARBA" id="ARBA00022729"/>
    </source>
</evidence>
<keyword evidence="9" id="KW-1185">Reference proteome</keyword>
<evidence type="ECO:0000256" key="1">
    <source>
        <dbReference type="ARBA" id="ARBA00004613"/>
    </source>
</evidence>
<dbReference type="GO" id="GO:0005576">
    <property type="term" value="C:extracellular region"/>
    <property type="evidence" value="ECO:0007669"/>
    <property type="project" value="UniProtKB-SubCell"/>
</dbReference>
<dbReference type="OrthoDB" id="412680at2759"/>
<evidence type="ECO:0000256" key="7">
    <source>
        <dbReference type="SAM" id="SignalP"/>
    </source>
</evidence>
<name>A0A2R6XFX7_MARPO</name>
<evidence type="ECO:0000256" key="6">
    <source>
        <dbReference type="SAM" id="Phobius"/>
    </source>
</evidence>
<dbReference type="InterPro" id="IPR000884">
    <property type="entry name" value="TSP1_rpt"/>
</dbReference>
<comment type="subcellular location">
    <subcellularLocation>
        <location evidence="1">Secreted</location>
    </subcellularLocation>
</comment>
<protein>
    <submittedName>
        <fullName evidence="8">Uncharacterized protein</fullName>
    </submittedName>
</protein>
<feature type="chain" id="PRO_5015324555" evidence="7">
    <location>
        <begin position="23"/>
        <end position="355"/>
    </location>
</feature>
<dbReference type="InterPro" id="IPR036383">
    <property type="entry name" value="TSP1_rpt_sf"/>
</dbReference>
<evidence type="ECO:0000256" key="2">
    <source>
        <dbReference type="ARBA" id="ARBA00022525"/>
    </source>
</evidence>
<keyword evidence="6" id="KW-0812">Transmembrane</keyword>
<dbReference type="SUPFAM" id="SSF82895">
    <property type="entry name" value="TSP-1 type 1 repeat"/>
    <property type="match status" value="1"/>
</dbReference>
<dbReference type="Pfam" id="PF19030">
    <property type="entry name" value="TSP1_ADAMTS"/>
    <property type="match status" value="1"/>
</dbReference>
<feature type="transmembrane region" description="Helical" evidence="6">
    <location>
        <begin position="245"/>
        <end position="270"/>
    </location>
</feature>
<evidence type="ECO:0000313" key="8">
    <source>
        <dbReference type="EMBL" id="PTQ45010.1"/>
    </source>
</evidence>
<feature type="region of interest" description="Disordered" evidence="5">
    <location>
        <begin position="212"/>
        <end position="234"/>
    </location>
</feature>
<dbReference type="FunFam" id="2.20.100.10:FF:000005">
    <property type="entry name" value="ADAM metallopeptidase with thrombospondin type 1 motif 9"/>
    <property type="match status" value="1"/>
</dbReference>
<sequence>MDAGVLLPSFLTILVSLSAVNAEVCFWSGSCFNRWMGGGCGTGRIMVDQSEDCNGLCPQPHYPACLPFFTHFQCCNEETPIPSDDCARCPNRVEVGNHWMCCSDCSEAKVTNHIAETGFCRSGAQLSIQPKSREVLRWITREWGVCSNSCGGGIRERSVRCVGSLEYSPQQLYYVNETKCDPLKMPPKQEYCNTRPCHGGDHSHAISLHHKERRHKEHHKEHKEYKEHRVYKERHSPHKRKGLPLWAIMMISLVTVSAAAGLAFGAYVMYRRRTSNENHGFVYVMLDSYAHHPVIGEPTGAYQSRKDCKTTAVPRLRTEQELERVAITGIFELFVMLLSIDRWTVYRLYFTACFT</sequence>
<feature type="signal peptide" evidence="7">
    <location>
        <begin position="1"/>
        <end position="22"/>
    </location>
</feature>
<dbReference type="AlphaFoldDB" id="A0A2R6XFX7"/>
<keyword evidence="6" id="KW-1133">Transmembrane helix</keyword>
<proteinExistence type="predicted"/>
<dbReference type="PROSITE" id="PS50092">
    <property type="entry name" value="TSP1"/>
    <property type="match status" value="1"/>
</dbReference>
<dbReference type="Gramene" id="Mp6g10300.2">
    <property type="protein sequence ID" value="Mp6g10300.2.cds"/>
    <property type="gene ID" value="Mp6g10300"/>
</dbReference>
<keyword evidence="4" id="KW-0677">Repeat</keyword>
<evidence type="ECO:0000313" key="9">
    <source>
        <dbReference type="Proteomes" id="UP000244005"/>
    </source>
</evidence>
<dbReference type="Proteomes" id="UP000244005">
    <property type="component" value="Unassembled WGS sequence"/>
</dbReference>